<dbReference type="Proteomes" id="UP000473658">
    <property type="component" value="Unassembled WGS sequence"/>
</dbReference>
<dbReference type="RefSeq" id="WP_149898030.1">
    <property type="nucleotide sequence ID" value="NZ_QRFF01000001.1"/>
</dbReference>
<sequence>MIGLGLGLSLGVFGRGGAGSAERFTVSVVNSGVAIIAPGRLLSVKGVSGAPALLSVFDSAFTGAGIMPWQGTLANGASVSVDLPMVNGVYVDMTSALGPELVTNGDFTTDVSGWAAQLTGATITWRDGKMELFGGSGGGRATQTVSGLDIGETYVFRTTMLEPSANSISCRLTTDPAGGSTGQIYSSPSASTGQIIPIVTSFVAATTSITIAGSASAGVTGCFDKISLRKQTQATGTVELEFAA</sequence>
<dbReference type="Gene3D" id="2.60.120.260">
    <property type="entry name" value="Galactose-binding domain-like"/>
    <property type="match status" value="1"/>
</dbReference>
<comment type="caution">
    <text evidence="1">The sequence shown here is derived from an EMBL/GenBank/DDBJ whole genome shotgun (WGS) entry which is preliminary data.</text>
</comment>
<evidence type="ECO:0000313" key="1">
    <source>
        <dbReference type="EMBL" id="KAA3504582.1"/>
    </source>
</evidence>
<name>A0AA88F418_RHIRH</name>
<evidence type="ECO:0000313" key="2">
    <source>
        <dbReference type="Proteomes" id="UP000473658"/>
    </source>
</evidence>
<accession>A0AA88F418</accession>
<protein>
    <submittedName>
        <fullName evidence="1">Uncharacterized protein</fullName>
    </submittedName>
</protein>
<dbReference type="EMBL" id="QRFF01000001">
    <property type="protein sequence ID" value="KAA3504582.1"/>
    <property type="molecule type" value="Genomic_DNA"/>
</dbReference>
<dbReference type="AlphaFoldDB" id="A0AA88F418"/>
<proteinExistence type="predicted"/>
<organism evidence="1 2">
    <name type="scientific">Rhizobium rhizogenes</name>
    <name type="common">Agrobacterium rhizogenes</name>
    <dbReference type="NCBI Taxonomy" id="359"/>
    <lineage>
        <taxon>Bacteria</taxon>
        <taxon>Pseudomonadati</taxon>
        <taxon>Pseudomonadota</taxon>
        <taxon>Alphaproteobacteria</taxon>
        <taxon>Hyphomicrobiales</taxon>
        <taxon>Rhizobiaceae</taxon>
        <taxon>Rhizobium/Agrobacterium group</taxon>
        <taxon>Rhizobium</taxon>
    </lineage>
</organism>
<gene>
    <name evidence="1" type="ORF">DXM27_05045</name>
</gene>
<reference evidence="1 2" key="1">
    <citation type="submission" date="2018-08" db="EMBL/GenBank/DDBJ databases">
        <title>Crown Gall in kiwifruit.</title>
        <authorList>
            <person name="Visnovsky S.B."/>
            <person name="Pitman A.R."/>
        </authorList>
    </citation>
    <scope>NUCLEOTIDE SEQUENCE [LARGE SCALE GENOMIC DNA]</scope>
    <source>
        <strain evidence="1 2">SBV_302_78_2</strain>
    </source>
</reference>